<accession>A0A3P8AS52</accession>
<reference evidence="1 2" key="1">
    <citation type="submission" date="2018-11" db="EMBL/GenBank/DDBJ databases">
        <authorList>
            <consortium name="Pathogen Informatics"/>
        </authorList>
    </citation>
    <scope>NUCLEOTIDE SEQUENCE [LARGE SCALE GENOMIC DNA]</scope>
</reference>
<gene>
    <name evidence="1" type="ORF">HPBE_LOCUS14086</name>
</gene>
<name>A0A183FZC6_HELPZ</name>
<dbReference type="Proteomes" id="UP000050761">
    <property type="component" value="Unassembled WGS sequence"/>
</dbReference>
<organism evidence="2 3">
    <name type="scientific">Heligmosomoides polygyrus</name>
    <name type="common">Parasitic roundworm</name>
    <dbReference type="NCBI Taxonomy" id="6339"/>
    <lineage>
        <taxon>Eukaryota</taxon>
        <taxon>Metazoa</taxon>
        <taxon>Ecdysozoa</taxon>
        <taxon>Nematoda</taxon>
        <taxon>Chromadorea</taxon>
        <taxon>Rhabditida</taxon>
        <taxon>Rhabditina</taxon>
        <taxon>Rhabditomorpha</taxon>
        <taxon>Strongyloidea</taxon>
        <taxon>Heligmosomidae</taxon>
        <taxon>Heligmosomoides</taxon>
    </lineage>
</organism>
<evidence type="ECO:0000313" key="3">
    <source>
        <dbReference type="WBParaSite" id="HPBE_0001408501-mRNA-1"/>
    </source>
</evidence>
<reference evidence="3" key="2">
    <citation type="submission" date="2019-09" db="UniProtKB">
        <authorList>
            <consortium name="WormBaseParasite"/>
        </authorList>
    </citation>
    <scope>IDENTIFICATION</scope>
</reference>
<dbReference type="WBParaSite" id="HPBE_0001408501-mRNA-1">
    <property type="protein sequence ID" value="HPBE_0001408501-mRNA-1"/>
    <property type="gene ID" value="HPBE_0001408501"/>
</dbReference>
<proteinExistence type="predicted"/>
<dbReference type="AlphaFoldDB" id="A0A183FZC6"/>
<dbReference type="EMBL" id="UZAH01028198">
    <property type="protein sequence ID" value="VDO98444.1"/>
    <property type="molecule type" value="Genomic_DNA"/>
</dbReference>
<evidence type="ECO:0000313" key="1">
    <source>
        <dbReference type="EMBL" id="VDO98444.1"/>
    </source>
</evidence>
<protein>
    <submittedName>
        <fullName evidence="3">Lipoyl-binding domain-containing protein</fullName>
    </submittedName>
</protein>
<accession>A0A183FZC6</accession>
<sequence length="94" mass="9818">MNALDTFGIQLKVPDDRLGYDSGAQIGSAKSAGVVREQTFIPPGAIKTATVVANDGTVEIPVVNTTDDAMILQKGQVVGEFAEDEIIPVKCGTL</sequence>
<evidence type="ECO:0000313" key="2">
    <source>
        <dbReference type="Proteomes" id="UP000050761"/>
    </source>
</evidence>
<keyword evidence="2" id="KW-1185">Reference proteome</keyword>